<dbReference type="Proteomes" id="UP001162164">
    <property type="component" value="Unassembled WGS sequence"/>
</dbReference>
<reference evidence="1" key="1">
    <citation type="journal article" date="2023" name="Insect Mol. Biol.">
        <title>Genome sequencing provides insights into the evolution of gene families encoding plant cell wall-degrading enzymes in longhorned beetles.</title>
        <authorList>
            <person name="Shin N.R."/>
            <person name="Okamura Y."/>
            <person name="Kirsch R."/>
            <person name="Pauchet Y."/>
        </authorList>
    </citation>
    <scope>NUCLEOTIDE SEQUENCE</scope>
    <source>
        <strain evidence="1">MMC_N1</strain>
    </source>
</reference>
<protein>
    <submittedName>
        <fullName evidence="1">Uncharacterized protein</fullName>
    </submittedName>
</protein>
<dbReference type="EMBL" id="JAPWTJ010001545">
    <property type="protein sequence ID" value="KAJ8970982.1"/>
    <property type="molecule type" value="Genomic_DNA"/>
</dbReference>
<keyword evidence="2" id="KW-1185">Reference proteome</keyword>
<name>A0ABQ9J258_9CUCU</name>
<evidence type="ECO:0000313" key="1">
    <source>
        <dbReference type="EMBL" id="KAJ8970982.1"/>
    </source>
</evidence>
<organism evidence="1 2">
    <name type="scientific">Molorchus minor</name>
    <dbReference type="NCBI Taxonomy" id="1323400"/>
    <lineage>
        <taxon>Eukaryota</taxon>
        <taxon>Metazoa</taxon>
        <taxon>Ecdysozoa</taxon>
        <taxon>Arthropoda</taxon>
        <taxon>Hexapoda</taxon>
        <taxon>Insecta</taxon>
        <taxon>Pterygota</taxon>
        <taxon>Neoptera</taxon>
        <taxon>Endopterygota</taxon>
        <taxon>Coleoptera</taxon>
        <taxon>Polyphaga</taxon>
        <taxon>Cucujiformia</taxon>
        <taxon>Chrysomeloidea</taxon>
        <taxon>Cerambycidae</taxon>
        <taxon>Lamiinae</taxon>
        <taxon>Monochamini</taxon>
        <taxon>Molorchus</taxon>
    </lineage>
</organism>
<gene>
    <name evidence="1" type="ORF">NQ317_003853</name>
</gene>
<accession>A0ABQ9J258</accession>
<sequence length="201" mass="24031">MFIPFGMYKNSLTDVNILNIKLHNTTIEIRRTNRIKYLGIYIDSHLRWDEHINYVVNKIRKILYVFKSLDLKNLIVLYRALVESHLMYGIIGWGGVLNTHLRRLEITQKRILKIIFNKPVTYPTDELYHEARVYDIRQLYFCCISLKLFSEKKELISHNHQTRNKSTRNLPVVFMRTRTGQRCSIYLGPKLYNCIPLEIRT</sequence>
<evidence type="ECO:0000313" key="2">
    <source>
        <dbReference type="Proteomes" id="UP001162164"/>
    </source>
</evidence>
<comment type="caution">
    <text evidence="1">The sequence shown here is derived from an EMBL/GenBank/DDBJ whole genome shotgun (WGS) entry which is preliminary data.</text>
</comment>
<proteinExistence type="predicted"/>
<feature type="non-terminal residue" evidence="1">
    <location>
        <position position="201"/>
    </location>
</feature>